<sequence length="64" mass="6620">MKSTGLLFALALLTALLCSSLPSVAHDLLHLEASSSAKTSPKIIRDPRKGRQTCGRPGQACSGG</sequence>
<evidence type="ECO:0000256" key="1">
    <source>
        <dbReference type="SAM" id="MobiDB-lite"/>
    </source>
</evidence>
<feature type="region of interest" description="Disordered" evidence="1">
    <location>
        <begin position="35"/>
        <end position="64"/>
    </location>
</feature>
<evidence type="ECO:0000313" key="3">
    <source>
        <dbReference type="EMBL" id="RKF72970.1"/>
    </source>
</evidence>
<evidence type="ECO:0000256" key="2">
    <source>
        <dbReference type="SAM" id="SignalP"/>
    </source>
</evidence>
<gene>
    <name evidence="3" type="ORF">GcM1_c11848o56</name>
</gene>
<feature type="chain" id="PRO_5019491915" evidence="2">
    <location>
        <begin position="26"/>
        <end position="64"/>
    </location>
</feature>
<accession>A0A420IEK8</accession>
<comment type="caution">
    <text evidence="3">The sequence shown here is derived from an EMBL/GenBank/DDBJ whole genome shotgun (WGS) entry which is preliminary data.</text>
</comment>
<dbReference type="Proteomes" id="UP000285326">
    <property type="component" value="Unassembled WGS sequence"/>
</dbReference>
<dbReference type="EMBL" id="MCBS01024633">
    <property type="protein sequence ID" value="RKF72970.1"/>
    <property type="molecule type" value="Genomic_DNA"/>
</dbReference>
<reference evidence="3 4" key="1">
    <citation type="journal article" date="2018" name="BMC Genomics">
        <title>Comparative genome analyses reveal sequence features reflecting distinct modes of host-adaptation between dicot and monocot powdery mildew.</title>
        <authorList>
            <person name="Wu Y."/>
            <person name="Ma X."/>
            <person name="Pan Z."/>
            <person name="Kale S.D."/>
            <person name="Song Y."/>
            <person name="King H."/>
            <person name="Zhang Q."/>
            <person name="Presley C."/>
            <person name="Deng X."/>
            <person name="Wei C.I."/>
            <person name="Xiao S."/>
        </authorList>
    </citation>
    <scope>NUCLEOTIDE SEQUENCE [LARGE SCALE GENOMIC DNA]</scope>
    <source>
        <strain evidence="3">UMSG1</strain>
    </source>
</reference>
<protein>
    <submittedName>
        <fullName evidence="3">Uncharacterized protein</fullName>
    </submittedName>
</protein>
<organism evidence="3 4">
    <name type="scientific">Golovinomyces cichoracearum</name>
    <dbReference type="NCBI Taxonomy" id="62708"/>
    <lineage>
        <taxon>Eukaryota</taxon>
        <taxon>Fungi</taxon>
        <taxon>Dikarya</taxon>
        <taxon>Ascomycota</taxon>
        <taxon>Pezizomycotina</taxon>
        <taxon>Leotiomycetes</taxon>
        <taxon>Erysiphales</taxon>
        <taxon>Erysiphaceae</taxon>
        <taxon>Golovinomyces</taxon>
    </lineage>
</organism>
<evidence type="ECO:0000313" key="4">
    <source>
        <dbReference type="Proteomes" id="UP000285326"/>
    </source>
</evidence>
<proteinExistence type="predicted"/>
<feature type="signal peptide" evidence="2">
    <location>
        <begin position="1"/>
        <end position="25"/>
    </location>
</feature>
<dbReference type="AlphaFoldDB" id="A0A420IEK8"/>
<name>A0A420IEK8_9PEZI</name>
<keyword evidence="2" id="KW-0732">Signal</keyword>